<dbReference type="Pfam" id="PF04307">
    <property type="entry name" value="YdjM"/>
    <property type="match status" value="1"/>
</dbReference>
<evidence type="ECO:0000313" key="2">
    <source>
        <dbReference type="EMBL" id="TWU50856.1"/>
    </source>
</evidence>
<reference evidence="2 3" key="1">
    <citation type="submission" date="2019-02" db="EMBL/GenBank/DDBJ databases">
        <title>Deep-cultivation of Planctomycetes and their phenomic and genomic characterization uncovers novel biology.</title>
        <authorList>
            <person name="Wiegand S."/>
            <person name="Jogler M."/>
            <person name="Boedeker C."/>
            <person name="Pinto D."/>
            <person name="Vollmers J."/>
            <person name="Rivas-Marin E."/>
            <person name="Kohn T."/>
            <person name="Peeters S.H."/>
            <person name="Heuer A."/>
            <person name="Rast P."/>
            <person name="Oberbeckmann S."/>
            <person name="Bunk B."/>
            <person name="Jeske O."/>
            <person name="Meyerdierks A."/>
            <person name="Storesund J.E."/>
            <person name="Kallscheuer N."/>
            <person name="Luecker S."/>
            <person name="Lage O.M."/>
            <person name="Pohl T."/>
            <person name="Merkel B.J."/>
            <person name="Hornburger P."/>
            <person name="Mueller R.-W."/>
            <person name="Bruemmer F."/>
            <person name="Labrenz M."/>
            <person name="Spormann A.M."/>
            <person name="Op Den Camp H."/>
            <person name="Overmann J."/>
            <person name="Amann R."/>
            <person name="Jetten M.S.M."/>
            <person name="Mascher T."/>
            <person name="Medema M.H."/>
            <person name="Devos D.P."/>
            <person name="Kaster A.-K."/>
            <person name="Ovreas L."/>
            <person name="Rohde M."/>
            <person name="Galperin M.Y."/>
            <person name="Jogler C."/>
        </authorList>
    </citation>
    <scope>NUCLEOTIDE SEQUENCE [LARGE SCALE GENOMIC DNA]</scope>
    <source>
        <strain evidence="2 3">Poly51</strain>
    </source>
</reference>
<name>A0A5C6ETC6_9BACT</name>
<sequence>MTTFEHALLGMNGLLATGLHRRFGWKLAVLAAVAAIAPDWDGVPMLFDMSRFEVGHRVWGHNLLTCCFLGLGLASIDYRFDLIGRAAKSMTRWRPLRELAPSVDVRHSFSRPTWLVWVLVATVAALSQIPADAVVSGAEGLSDWALKPLWPFSNFTWIYPMIPWGNVGVTIIFAITMIAQVKQPAHVQSIAITALVSVVAYLCIWSAWFPR</sequence>
<dbReference type="InterPro" id="IPR007404">
    <property type="entry name" value="YdjM-like"/>
</dbReference>
<feature type="transmembrane region" description="Helical" evidence="1">
    <location>
        <begin position="157"/>
        <end position="178"/>
    </location>
</feature>
<protein>
    <recommendedName>
        <fullName evidence="4">Metal-dependent hydrolase</fullName>
    </recommendedName>
</protein>
<keyword evidence="1" id="KW-0812">Transmembrane</keyword>
<evidence type="ECO:0000256" key="1">
    <source>
        <dbReference type="SAM" id="Phobius"/>
    </source>
</evidence>
<feature type="transmembrane region" description="Helical" evidence="1">
    <location>
        <begin position="190"/>
        <end position="208"/>
    </location>
</feature>
<comment type="caution">
    <text evidence="2">The sequence shown here is derived from an EMBL/GenBank/DDBJ whole genome shotgun (WGS) entry which is preliminary data.</text>
</comment>
<feature type="transmembrane region" description="Helical" evidence="1">
    <location>
        <begin position="114"/>
        <end position="137"/>
    </location>
</feature>
<keyword evidence="1" id="KW-1133">Transmembrane helix</keyword>
<feature type="transmembrane region" description="Helical" evidence="1">
    <location>
        <begin position="60"/>
        <end position="80"/>
    </location>
</feature>
<dbReference type="EMBL" id="SJPW01000005">
    <property type="protein sequence ID" value="TWU50856.1"/>
    <property type="molecule type" value="Genomic_DNA"/>
</dbReference>
<proteinExistence type="predicted"/>
<accession>A0A5C6ETC6</accession>
<dbReference type="RefSeq" id="WP_146459534.1">
    <property type="nucleotide sequence ID" value="NZ_SJPW01000005.1"/>
</dbReference>
<dbReference type="Proteomes" id="UP000318288">
    <property type="component" value="Unassembled WGS sequence"/>
</dbReference>
<feature type="transmembrane region" description="Helical" evidence="1">
    <location>
        <begin position="23"/>
        <end position="40"/>
    </location>
</feature>
<evidence type="ECO:0008006" key="4">
    <source>
        <dbReference type="Google" id="ProtNLM"/>
    </source>
</evidence>
<organism evidence="2 3">
    <name type="scientific">Rubripirellula tenax</name>
    <dbReference type="NCBI Taxonomy" id="2528015"/>
    <lineage>
        <taxon>Bacteria</taxon>
        <taxon>Pseudomonadati</taxon>
        <taxon>Planctomycetota</taxon>
        <taxon>Planctomycetia</taxon>
        <taxon>Pirellulales</taxon>
        <taxon>Pirellulaceae</taxon>
        <taxon>Rubripirellula</taxon>
    </lineage>
</organism>
<dbReference type="AlphaFoldDB" id="A0A5C6ETC6"/>
<keyword evidence="1" id="KW-0472">Membrane</keyword>
<gene>
    <name evidence="2" type="ORF">Poly51_41490</name>
</gene>
<evidence type="ECO:0000313" key="3">
    <source>
        <dbReference type="Proteomes" id="UP000318288"/>
    </source>
</evidence>
<keyword evidence="3" id="KW-1185">Reference proteome</keyword>
<dbReference type="OrthoDB" id="283513at2"/>